<reference evidence="1 2" key="1">
    <citation type="submission" date="2020-04" db="EMBL/GenBank/DDBJ databases">
        <title>Flammeovirga sp. SR4, a novel species isolated from seawater.</title>
        <authorList>
            <person name="Wang X."/>
        </authorList>
    </citation>
    <scope>NUCLEOTIDE SEQUENCE [LARGE SCALE GENOMIC DNA]</scope>
    <source>
        <strain evidence="1 2">SR4</strain>
    </source>
</reference>
<dbReference type="Pfam" id="PF08889">
    <property type="entry name" value="WbqC"/>
    <property type="match status" value="1"/>
</dbReference>
<gene>
    <name evidence="1" type="ORF">HGP29_26375</name>
</gene>
<name>A0A7X8XZ24_9BACT</name>
<dbReference type="InterPro" id="IPR014985">
    <property type="entry name" value="WbqC"/>
</dbReference>
<dbReference type="EMBL" id="JABAIL010000015">
    <property type="protein sequence ID" value="NLR94759.1"/>
    <property type="molecule type" value="Genomic_DNA"/>
</dbReference>
<proteinExistence type="predicted"/>
<dbReference type="AlphaFoldDB" id="A0A7X8XZ24"/>
<keyword evidence="2" id="KW-1185">Reference proteome</keyword>
<evidence type="ECO:0000313" key="1">
    <source>
        <dbReference type="EMBL" id="NLR94759.1"/>
    </source>
</evidence>
<comment type="caution">
    <text evidence="1">The sequence shown here is derived from an EMBL/GenBank/DDBJ whole genome shotgun (WGS) entry which is preliminary data.</text>
</comment>
<organism evidence="1 2">
    <name type="scientific">Flammeovirga agarivorans</name>
    <dbReference type="NCBI Taxonomy" id="2726742"/>
    <lineage>
        <taxon>Bacteria</taxon>
        <taxon>Pseudomonadati</taxon>
        <taxon>Bacteroidota</taxon>
        <taxon>Cytophagia</taxon>
        <taxon>Cytophagales</taxon>
        <taxon>Flammeovirgaceae</taxon>
        <taxon>Flammeovirga</taxon>
    </lineage>
</organism>
<evidence type="ECO:0000313" key="2">
    <source>
        <dbReference type="Proteomes" id="UP000585050"/>
    </source>
</evidence>
<dbReference type="Proteomes" id="UP000585050">
    <property type="component" value="Unassembled WGS sequence"/>
</dbReference>
<dbReference type="RefSeq" id="WP_168885469.1">
    <property type="nucleotide sequence ID" value="NZ_JABAIL010000015.1"/>
</dbReference>
<sequence length="208" mass="24380">MQVLIDLHYFPNLEYFTVIAKADKVYIEKFENFQKQSFRNRCFIKTAQKVDRLTVPVEGANKGRPLRKVKIDHKDNFAIKHWRSIVTAYGRSPYFEYYEEEIKNVLTKKVDTLFELNMNLLASITKLLGIKTEIEITKTFEKETSDEILDLRNKITKTDSPTFTKQQAYIQVFGEQFDQNLSILDLLFCEGPNALHILKSNSSKLIER</sequence>
<protein>
    <submittedName>
        <fullName evidence="1">WbqC family protein</fullName>
    </submittedName>
</protein>
<accession>A0A7X8XZ24</accession>